<evidence type="ECO:0000313" key="5">
    <source>
        <dbReference type="Proteomes" id="UP000596742"/>
    </source>
</evidence>
<dbReference type="Proteomes" id="UP000596742">
    <property type="component" value="Unassembled WGS sequence"/>
</dbReference>
<accession>A0A8B6GF08</accession>
<dbReference type="GO" id="GO:0007156">
    <property type="term" value="P:homophilic cell adhesion via plasma membrane adhesion molecules"/>
    <property type="evidence" value="ECO:0007669"/>
    <property type="project" value="TreeGrafter"/>
</dbReference>
<dbReference type="PROSITE" id="PS50835">
    <property type="entry name" value="IG_LIKE"/>
    <property type="match status" value="1"/>
</dbReference>
<evidence type="ECO:0000256" key="1">
    <source>
        <dbReference type="ARBA" id="ARBA00022729"/>
    </source>
</evidence>
<dbReference type="InterPro" id="IPR050958">
    <property type="entry name" value="Cell_Adh-Cytoskel_Orgn"/>
</dbReference>
<dbReference type="EMBL" id="UYJE01008333">
    <property type="protein sequence ID" value="VDI63073.1"/>
    <property type="molecule type" value="Genomic_DNA"/>
</dbReference>
<dbReference type="Pfam" id="PF07679">
    <property type="entry name" value="I-set"/>
    <property type="match status" value="1"/>
</dbReference>
<dbReference type="InterPro" id="IPR013783">
    <property type="entry name" value="Ig-like_fold"/>
</dbReference>
<name>A0A8B6GF08_MYTGA</name>
<keyword evidence="5" id="KW-1185">Reference proteome</keyword>
<protein>
    <recommendedName>
        <fullName evidence="3">Ig-like domain-containing protein</fullName>
    </recommendedName>
</protein>
<dbReference type="SUPFAM" id="SSF48726">
    <property type="entry name" value="Immunoglobulin"/>
    <property type="match status" value="2"/>
</dbReference>
<sequence length="155" mass="16291">MTSTTKGISGSTVENPSITIDHVTPTDSGIYTCHAENIVGISSSRSINIKVKAETPVVQVGSRNYTTFYGISIMLKCTVHADPPVRHVFWKKSVNGFITTITPGTIGTQGSTPSNPSLTIVVPTNSDSGNYVCFAINDLGQRGSLSAELKVSGGT</sequence>
<gene>
    <name evidence="4" type="ORF">MGAL_10B031531</name>
</gene>
<dbReference type="CDD" id="cd00096">
    <property type="entry name" value="Ig"/>
    <property type="match status" value="1"/>
</dbReference>
<comment type="caution">
    <text evidence="4">The sequence shown here is derived from an EMBL/GenBank/DDBJ whole genome shotgun (WGS) entry which is preliminary data.</text>
</comment>
<dbReference type="GO" id="GO:0008046">
    <property type="term" value="F:axon guidance receptor activity"/>
    <property type="evidence" value="ECO:0007669"/>
    <property type="project" value="TreeGrafter"/>
</dbReference>
<dbReference type="GO" id="GO:0005886">
    <property type="term" value="C:plasma membrane"/>
    <property type="evidence" value="ECO:0007669"/>
    <property type="project" value="TreeGrafter"/>
</dbReference>
<organism evidence="4 5">
    <name type="scientific">Mytilus galloprovincialis</name>
    <name type="common">Mediterranean mussel</name>
    <dbReference type="NCBI Taxonomy" id="29158"/>
    <lineage>
        <taxon>Eukaryota</taxon>
        <taxon>Metazoa</taxon>
        <taxon>Spiralia</taxon>
        <taxon>Lophotrochozoa</taxon>
        <taxon>Mollusca</taxon>
        <taxon>Bivalvia</taxon>
        <taxon>Autobranchia</taxon>
        <taxon>Pteriomorphia</taxon>
        <taxon>Mytilida</taxon>
        <taxon>Mytiloidea</taxon>
        <taxon>Mytilidae</taxon>
        <taxon>Mytilinae</taxon>
        <taxon>Mytilus</taxon>
    </lineage>
</organism>
<reference evidence="4" key="1">
    <citation type="submission" date="2018-11" db="EMBL/GenBank/DDBJ databases">
        <authorList>
            <person name="Alioto T."/>
            <person name="Alioto T."/>
        </authorList>
    </citation>
    <scope>NUCLEOTIDE SEQUENCE</scope>
</reference>
<feature type="domain" description="Ig-like" evidence="3">
    <location>
        <begin position="56"/>
        <end position="152"/>
    </location>
</feature>
<dbReference type="Pfam" id="PF13927">
    <property type="entry name" value="Ig_3"/>
    <property type="match status" value="1"/>
</dbReference>
<keyword evidence="2" id="KW-1015">Disulfide bond</keyword>
<keyword evidence="1" id="KW-0732">Signal</keyword>
<dbReference type="PANTHER" id="PTHR45080:SF8">
    <property type="entry name" value="IG-LIKE DOMAIN-CONTAINING PROTEIN"/>
    <property type="match status" value="1"/>
</dbReference>
<dbReference type="InterPro" id="IPR036179">
    <property type="entry name" value="Ig-like_dom_sf"/>
</dbReference>
<dbReference type="InterPro" id="IPR013098">
    <property type="entry name" value="Ig_I-set"/>
</dbReference>
<dbReference type="GO" id="GO:0043025">
    <property type="term" value="C:neuronal cell body"/>
    <property type="evidence" value="ECO:0007669"/>
    <property type="project" value="TreeGrafter"/>
</dbReference>
<dbReference type="SMART" id="SM00409">
    <property type="entry name" value="IG"/>
    <property type="match status" value="2"/>
</dbReference>
<evidence type="ECO:0000256" key="2">
    <source>
        <dbReference type="ARBA" id="ARBA00023157"/>
    </source>
</evidence>
<dbReference type="InterPro" id="IPR007110">
    <property type="entry name" value="Ig-like_dom"/>
</dbReference>
<dbReference type="InterPro" id="IPR003599">
    <property type="entry name" value="Ig_sub"/>
</dbReference>
<dbReference type="GO" id="GO:0030424">
    <property type="term" value="C:axon"/>
    <property type="evidence" value="ECO:0007669"/>
    <property type="project" value="TreeGrafter"/>
</dbReference>
<proteinExistence type="predicted"/>
<evidence type="ECO:0000313" key="4">
    <source>
        <dbReference type="EMBL" id="VDI63073.1"/>
    </source>
</evidence>
<evidence type="ECO:0000259" key="3">
    <source>
        <dbReference type="PROSITE" id="PS50835"/>
    </source>
</evidence>
<dbReference type="AlphaFoldDB" id="A0A8B6GF08"/>
<dbReference type="PANTHER" id="PTHR45080">
    <property type="entry name" value="CONTACTIN 5"/>
    <property type="match status" value="1"/>
</dbReference>
<dbReference type="OrthoDB" id="10010359at2759"/>
<dbReference type="GO" id="GO:0050808">
    <property type="term" value="P:synapse organization"/>
    <property type="evidence" value="ECO:0007669"/>
    <property type="project" value="TreeGrafter"/>
</dbReference>
<dbReference type="Gene3D" id="2.60.40.10">
    <property type="entry name" value="Immunoglobulins"/>
    <property type="match status" value="2"/>
</dbReference>